<dbReference type="Proteomes" id="UP001177744">
    <property type="component" value="Unassembled WGS sequence"/>
</dbReference>
<feature type="compositionally biased region" description="Low complexity" evidence="1">
    <location>
        <begin position="372"/>
        <end position="398"/>
    </location>
</feature>
<feature type="compositionally biased region" description="Basic and acidic residues" evidence="1">
    <location>
        <begin position="1081"/>
        <end position="1097"/>
    </location>
</feature>
<feature type="region of interest" description="Disordered" evidence="1">
    <location>
        <begin position="340"/>
        <end position="475"/>
    </location>
</feature>
<name>A0AA40LS44_CNENI</name>
<evidence type="ECO:0000313" key="3">
    <source>
        <dbReference type="Proteomes" id="UP001177744"/>
    </source>
</evidence>
<feature type="region of interest" description="Disordered" evidence="1">
    <location>
        <begin position="81"/>
        <end position="116"/>
    </location>
</feature>
<feature type="region of interest" description="Disordered" evidence="1">
    <location>
        <begin position="167"/>
        <end position="189"/>
    </location>
</feature>
<feature type="region of interest" description="Disordered" evidence="1">
    <location>
        <begin position="1045"/>
        <end position="1237"/>
    </location>
</feature>
<feature type="compositionally biased region" description="Polar residues" evidence="1">
    <location>
        <begin position="608"/>
        <end position="617"/>
    </location>
</feature>
<feature type="compositionally biased region" description="Pro residues" evidence="1">
    <location>
        <begin position="908"/>
        <end position="917"/>
    </location>
</feature>
<feature type="compositionally biased region" description="Basic and acidic residues" evidence="1">
    <location>
        <begin position="562"/>
        <end position="578"/>
    </location>
</feature>
<dbReference type="EMBL" id="JAULJE010000006">
    <property type="protein sequence ID" value="KAK1341923.1"/>
    <property type="molecule type" value="Genomic_DNA"/>
</dbReference>
<organism evidence="2 3">
    <name type="scientific">Cnephaeus nilssonii</name>
    <name type="common">Northern bat</name>
    <name type="synonym">Eptesicus nilssonii</name>
    <dbReference type="NCBI Taxonomy" id="3371016"/>
    <lineage>
        <taxon>Eukaryota</taxon>
        <taxon>Metazoa</taxon>
        <taxon>Chordata</taxon>
        <taxon>Craniata</taxon>
        <taxon>Vertebrata</taxon>
        <taxon>Euteleostomi</taxon>
        <taxon>Mammalia</taxon>
        <taxon>Eutheria</taxon>
        <taxon>Laurasiatheria</taxon>
        <taxon>Chiroptera</taxon>
        <taxon>Yangochiroptera</taxon>
        <taxon>Vespertilionidae</taxon>
        <taxon>Cnephaeus</taxon>
    </lineage>
</organism>
<feature type="compositionally biased region" description="Basic and acidic residues" evidence="1">
    <location>
        <begin position="884"/>
        <end position="898"/>
    </location>
</feature>
<keyword evidence="3" id="KW-1185">Reference proteome</keyword>
<feature type="compositionally biased region" description="Basic and acidic residues" evidence="1">
    <location>
        <begin position="340"/>
        <end position="349"/>
    </location>
</feature>
<feature type="compositionally biased region" description="Polar residues" evidence="1">
    <location>
        <begin position="701"/>
        <end position="716"/>
    </location>
</feature>
<evidence type="ECO:0000256" key="1">
    <source>
        <dbReference type="SAM" id="MobiDB-lite"/>
    </source>
</evidence>
<dbReference type="PANTHER" id="PTHR16222:SF23">
    <property type="entry name" value="INACTIVE ADP-RIBOSYLTRANSFERASE ARH2"/>
    <property type="match status" value="1"/>
</dbReference>
<sequence>MGTAGAVTVPKLQAKSHLGKNDICDDCVYVCFFPYSPKSVKICSCNTPVDAQALKKKLSKATCDPAVRAILRSLLLYITHREGGPQGPPPSKRAESRDSQGSRKPEPQDANRRPTRFQLLQAKFMGTGREPWLKKTREVGRLIIKDKQGPGRSVVAATINKLLEKPREGAGSSAGGQEPLCGDKPRWGLPAGRNTVKNILKKFLAAEEKEAEEKRLREKPPAQQSKAARGLLPKIVGKKGSVLAKLRERFEQSGCLCSEAGVLPLHSEERKKKNLQRKKMHRPETRVLCTATWASSCIRMPAARFLACSAEPMPAFSIATVVCGPRSWLSHCAKIRHSDLRRMPPKETGRSPNAGEMVPDGNKTPGKELLDGGPPQALAAQAMAPSLQAASLSAGPECLPEPAPAPASPSGEAPPGLEPKFSSLTPASPGHTSVLGGDRMEGPRAGITSDDTQGAKGLRTGPRPGPPGEVAEEAPQVDLMVCSSEDETERVISDSEQDPFFAIQENFPEQPVPGQIPPLRVPAAQAARCTQLACEPPQITVRLPVVHEMPLPPVALQTAAGHADRPSPVRGGEGEVEHAPALFPTTPGSKSTEVAPMGASKPAGTPRGLSTPSQQDSWADLALTPLKGAASTDGDTPEAAPTVKPPSPAGGKEDQRSRGNSNKLKDHERISGQEVSELRYEKHPLPESEGMPVRDEGNPAHHSTASENRPRGNSRSALCGQQVPPPNEGDSTDAPTLLAAPAEDWARSEPVTTAGQNILLEQAERRGPPLTESTQRLLMAERGASQDVGENSPTSLNEGPKPSTKAPGRGAATEVTKSHTAPAPGNTVDPEISSPEPGSPLHKRESGSSPTGHSLVAEDLGHAPNSHLFLAPGGASKPPSGRVAEGHGCRDSRQRLPETSESLTTLPPAAPGPPLMPDEPGLGVSNEPAANKANAAVGSRNTAAAQVGPRGNNTKSAVPPSHHPAPQGGGVEGPPRHGLDKPAASSEEQRARDEKHVVSEKRLPLVAGVSHPFPSVPSTGAEGAPQTCPGLQAHLLPASRTQAGVLLDTEKGVPPNQKTPLYGSEEAQTQPQDDMVGSDRATADVETPCRHAEKGPDRPPGQWVQTVEDPSGQHGVHTEERQGRPAQAQAGRMAPHHLVQPTGNSLAMAPAPTTGASGQSQRPAPTGGQGPPGGPQEAGEHSLQVAKSQTSARPEPAQGSAVPTPKAGGGQTPGAPAQEGPPDISWAGRSTLDREHQRRFAKYKAQSFCDQRSFDLSFRAKVIRANDTFELPK</sequence>
<feature type="compositionally biased region" description="Low complexity" evidence="1">
    <location>
        <begin position="1213"/>
        <end position="1222"/>
    </location>
</feature>
<proteinExistence type="predicted"/>
<accession>A0AA40LS44</accession>
<feature type="compositionally biased region" description="Polar residues" evidence="1">
    <location>
        <begin position="788"/>
        <end position="797"/>
    </location>
</feature>
<gene>
    <name evidence="2" type="ORF">QTO34_016674</name>
</gene>
<dbReference type="AlphaFoldDB" id="A0AA40LS44"/>
<feature type="compositionally biased region" description="Basic and acidic residues" evidence="1">
    <location>
        <begin position="651"/>
        <end position="699"/>
    </location>
</feature>
<feature type="region of interest" description="Disordered" evidence="1">
    <location>
        <begin position="556"/>
        <end position="1031"/>
    </location>
</feature>
<feature type="compositionally biased region" description="Basic and acidic residues" evidence="1">
    <location>
        <begin position="987"/>
        <end position="1003"/>
    </location>
</feature>
<dbReference type="InterPro" id="IPR050792">
    <property type="entry name" value="ADP-ribosylglycohydrolase"/>
</dbReference>
<protein>
    <submittedName>
        <fullName evidence="2">Uncharacterized protein</fullName>
    </submittedName>
</protein>
<reference evidence="2" key="1">
    <citation type="submission" date="2023-06" db="EMBL/GenBank/DDBJ databases">
        <title>Reference genome for the Northern bat (Eptesicus nilssonii), a most northern bat species.</title>
        <authorList>
            <person name="Laine V.N."/>
            <person name="Pulliainen A.T."/>
            <person name="Lilley T.M."/>
        </authorList>
    </citation>
    <scope>NUCLEOTIDE SEQUENCE</scope>
    <source>
        <strain evidence="2">BLF_Eptnil</strain>
        <tissue evidence="2">Kidney</tissue>
    </source>
</reference>
<comment type="caution">
    <text evidence="2">The sequence shown here is derived from an EMBL/GenBank/DDBJ whole genome shotgun (WGS) entry which is preliminary data.</text>
</comment>
<feature type="compositionally biased region" description="Basic and acidic residues" evidence="1">
    <location>
        <begin position="92"/>
        <end position="112"/>
    </location>
</feature>
<evidence type="ECO:0000313" key="2">
    <source>
        <dbReference type="EMBL" id="KAK1341923.1"/>
    </source>
</evidence>
<dbReference type="PANTHER" id="PTHR16222">
    <property type="entry name" value="ADP-RIBOSYLGLYCOHYDROLASE"/>
    <property type="match status" value="1"/>
</dbReference>